<protein>
    <submittedName>
        <fullName evidence="3">Glycerophosphodiester phosphodiesterase gde1</fullName>
    </submittedName>
</protein>
<feature type="compositionally biased region" description="Low complexity" evidence="1">
    <location>
        <begin position="983"/>
        <end position="1009"/>
    </location>
</feature>
<dbReference type="Proteomes" id="UP000239649">
    <property type="component" value="Unassembled WGS sequence"/>
</dbReference>
<dbReference type="AlphaFoldDB" id="A0A2P6VA86"/>
<dbReference type="SUPFAM" id="SSF63829">
    <property type="entry name" value="Calcium-dependent phosphotriesterase"/>
    <property type="match status" value="1"/>
</dbReference>
<evidence type="ECO:0000313" key="4">
    <source>
        <dbReference type="Proteomes" id="UP000239649"/>
    </source>
</evidence>
<dbReference type="PANTHER" id="PTHR33645:SF11">
    <property type="entry name" value="AMINOPEPTIDASE (DUF3754)"/>
    <property type="match status" value="1"/>
</dbReference>
<dbReference type="OrthoDB" id="10614792at2759"/>
<keyword evidence="4" id="KW-1185">Reference proteome</keyword>
<evidence type="ECO:0000313" key="3">
    <source>
        <dbReference type="EMBL" id="PSC71014.1"/>
    </source>
</evidence>
<dbReference type="EMBL" id="LHPF02000016">
    <property type="protein sequence ID" value="PSC71014.1"/>
    <property type="molecule type" value="Genomic_DNA"/>
</dbReference>
<name>A0A2P6VA86_9CHLO</name>
<keyword evidence="2" id="KW-0812">Transmembrane</keyword>
<dbReference type="PANTHER" id="PTHR33645">
    <property type="entry name" value="AMINOPEPTIDASE (DUF3754)"/>
    <property type="match status" value="1"/>
</dbReference>
<feature type="transmembrane region" description="Helical" evidence="2">
    <location>
        <begin position="564"/>
        <end position="587"/>
    </location>
</feature>
<feature type="region of interest" description="Disordered" evidence="1">
    <location>
        <begin position="1043"/>
        <end position="1071"/>
    </location>
</feature>
<gene>
    <name evidence="3" type="ORF">C2E20_5584</name>
</gene>
<organism evidence="3 4">
    <name type="scientific">Micractinium conductrix</name>
    <dbReference type="NCBI Taxonomy" id="554055"/>
    <lineage>
        <taxon>Eukaryota</taxon>
        <taxon>Viridiplantae</taxon>
        <taxon>Chlorophyta</taxon>
        <taxon>core chlorophytes</taxon>
        <taxon>Trebouxiophyceae</taxon>
        <taxon>Chlorellales</taxon>
        <taxon>Chlorellaceae</taxon>
        <taxon>Chlorella clade</taxon>
        <taxon>Micractinium</taxon>
    </lineage>
</organism>
<feature type="transmembrane region" description="Helical" evidence="2">
    <location>
        <begin position="745"/>
        <end position="763"/>
    </location>
</feature>
<evidence type="ECO:0000256" key="2">
    <source>
        <dbReference type="SAM" id="Phobius"/>
    </source>
</evidence>
<feature type="region of interest" description="Disordered" evidence="1">
    <location>
        <begin position="596"/>
        <end position="640"/>
    </location>
</feature>
<comment type="caution">
    <text evidence="3">The sequence shown here is derived from an EMBL/GenBank/DDBJ whole genome shotgun (WGS) entry which is preliminary data.</text>
</comment>
<sequence length="1071" mass="111251">MEFFREDLQHVLEHCGPLDAINLARTSKRLGQAVKAEWRRRRCSAPSLVLLVGSVSNRLLLLHVATGQVLRSVPIRVGRPAAAPWPPGLAVHPSLTRCFVSEYETRGVLEFSLPELALTRGHPAEELGLPDGAEPEGVVTTADRLFTVWAQHAVSVAALGAAGGASCPLGARERLQREAHLILWGCTMGPPGDDALYVAANPPYGRQGQPYGSLPTARQQGRGSVLRLPLTLEGAIHPAAGMQRFTAPGHLSRPGGMCFDDAGDLYVCHNGLQVLRFAGLHRGDAAGSCLGVFIDTSLPQHGLTPDPQAFRPCPTSICCHGGAFYLTTHTTHEGTPTHGCLSVWSPQGELLVVHRLAEGVCCHPNAVAVFTPAGPLPAGMRPPEELLEGFASLASRTGINIPSDGAYKTDRLAAPPPHTVPAAGITGSGSSAASGAASGADASVATATSPAATGGAAMEGQAAQLPFLRQLCGAMRACGYRLLTRPEWEAALCEGFLSTLPIAADYCAMDAGLLPPALWREQLADADPEAAEPPPQLVGRALIWHRGADTVRASTQAFPIKLDLLISFYLLQPLWAALVWLAALVGVRLGARSVPGLSTRPGAQPSSLEPLTPGTCAAQPAPPVSGGQADEEEQEEGSRVIERRTYSRALPDGRSVLRQFTRPVQLQEACFRDVVLLYRPAAAAGGAAEAAAARGRGGQAAASVEESVGGETEQEALVLKQYRRLPLSDLEMVLPGARIYLPPNLYVSLAFTLAAGLVAAAIALSQGAWGVGVLRAVATILLTRAYQLYMYIKNERTAIAKHMTKLMYERAAASQEAVLHTLLAEAAGQQARELLLCYGVLLEAGRELPELEVSARCCHLLASCCGRRHLSLDAGKPLHQLAHWGLVKRRLAGPEPGVPAQLAAAAVPVEQAVENLREVWRSLAELDGERAEALPATPPASPTVLASGKPGQANRLPPSPGGRAPVPGPGSVEAAAVGTDAEVSSTASTAGGEAAPEAAVALPTAPSTPATAAAPGLLVSSGAPAGGGLQALKGGRSAVTAERLPSAAGGGGPATPKHRLGHLFKLGGSSS</sequence>
<reference evidence="3 4" key="1">
    <citation type="journal article" date="2018" name="Plant J.">
        <title>Genome sequences of Chlorella sorokiniana UTEX 1602 and Micractinium conductrix SAG 241.80: implications to maltose excretion by a green alga.</title>
        <authorList>
            <person name="Arriola M.B."/>
            <person name="Velmurugan N."/>
            <person name="Zhang Y."/>
            <person name="Plunkett M.H."/>
            <person name="Hondzo H."/>
            <person name="Barney B.M."/>
        </authorList>
    </citation>
    <scope>NUCLEOTIDE SEQUENCE [LARGE SCALE GENOMIC DNA]</scope>
    <source>
        <strain evidence="3 4">SAG 241.80</strain>
    </source>
</reference>
<proteinExistence type="predicted"/>
<evidence type="ECO:0000256" key="1">
    <source>
        <dbReference type="SAM" id="MobiDB-lite"/>
    </source>
</evidence>
<accession>A0A2P6VA86</accession>
<keyword evidence="2" id="KW-0472">Membrane</keyword>
<dbReference type="Pfam" id="PF12576">
    <property type="entry name" value="DUF3754"/>
    <property type="match status" value="1"/>
</dbReference>
<keyword evidence="2" id="KW-1133">Transmembrane helix</keyword>
<dbReference type="InterPro" id="IPR022227">
    <property type="entry name" value="DUF3754"/>
</dbReference>
<feature type="region of interest" description="Disordered" evidence="1">
    <location>
        <begin position="932"/>
        <end position="1009"/>
    </location>
</feature>